<proteinExistence type="predicted"/>
<dbReference type="InterPro" id="IPR052520">
    <property type="entry name" value="ATL_DNA_repair"/>
</dbReference>
<comment type="caution">
    <text evidence="3">The sequence shown here is derived from an EMBL/GenBank/DDBJ whole genome shotgun (WGS) entry which is preliminary data.</text>
</comment>
<sequence length="82" mass="9174">MAAQAGYPRHARHVGRLLRELPDHSGLPWFRVINTSGRVARPGTPEADWQRLLLEADGIELSANGSINLRHYGWPDGYFGQP</sequence>
<dbReference type="InterPro" id="IPR036388">
    <property type="entry name" value="WH-like_DNA-bd_sf"/>
</dbReference>
<gene>
    <name evidence="3" type="ORF">GKE73_07145</name>
</gene>
<dbReference type="PANTHER" id="PTHR42942">
    <property type="entry name" value="6-O-METHYLGUANINE DNA METHYLTRANSFERASE"/>
    <property type="match status" value="1"/>
</dbReference>
<dbReference type="Pfam" id="PF01035">
    <property type="entry name" value="DNA_binding_1"/>
    <property type="match status" value="1"/>
</dbReference>
<dbReference type="EMBL" id="WLYX01000001">
    <property type="protein sequence ID" value="MTD33039.1"/>
    <property type="molecule type" value="Genomic_DNA"/>
</dbReference>
<evidence type="ECO:0000313" key="4">
    <source>
        <dbReference type="Proteomes" id="UP000446658"/>
    </source>
</evidence>
<dbReference type="SUPFAM" id="SSF46767">
    <property type="entry name" value="Methylated DNA-protein cysteine methyltransferase, C-terminal domain"/>
    <property type="match status" value="1"/>
</dbReference>
<dbReference type="AlphaFoldDB" id="A0A844GBM7"/>
<dbReference type="Gene3D" id="1.10.10.10">
    <property type="entry name" value="Winged helix-like DNA-binding domain superfamily/Winged helix DNA-binding domain"/>
    <property type="match status" value="1"/>
</dbReference>
<dbReference type="InterPro" id="IPR014048">
    <property type="entry name" value="MethylDNA_cys_MeTrfase_DNA-bd"/>
</dbReference>
<keyword evidence="1" id="KW-0227">DNA damage</keyword>
<evidence type="ECO:0000313" key="3">
    <source>
        <dbReference type="EMBL" id="MTD33039.1"/>
    </source>
</evidence>
<dbReference type="GO" id="GO:0003824">
    <property type="term" value="F:catalytic activity"/>
    <property type="evidence" value="ECO:0007669"/>
    <property type="project" value="InterPro"/>
</dbReference>
<dbReference type="GO" id="GO:0006281">
    <property type="term" value="P:DNA repair"/>
    <property type="evidence" value="ECO:0007669"/>
    <property type="project" value="InterPro"/>
</dbReference>
<name>A0A844GBM7_9NEIS</name>
<keyword evidence="4" id="KW-1185">Reference proteome</keyword>
<organism evidence="3 4">
    <name type="scientific">Paludibacterium denitrificans</name>
    <dbReference type="NCBI Taxonomy" id="2675226"/>
    <lineage>
        <taxon>Bacteria</taxon>
        <taxon>Pseudomonadati</taxon>
        <taxon>Pseudomonadota</taxon>
        <taxon>Betaproteobacteria</taxon>
        <taxon>Neisseriales</taxon>
        <taxon>Chromobacteriaceae</taxon>
        <taxon>Paludibacterium</taxon>
    </lineage>
</organism>
<feature type="domain" description="Methylated-DNA-[protein]-cysteine S-methyltransferase DNA binding" evidence="2">
    <location>
        <begin position="1"/>
        <end position="58"/>
    </location>
</feature>
<protein>
    <recommendedName>
        <fullName evidence="2">Methylated-DNA-[protein]-cysteine S-methyltransferase DNA binding domain-containing protein</fullName>
    </recommendedName>
</protein>
<evidence type="ECO:0000256" key="1">
    <source>
        <dbReference type="ARBA" id="ARBA00022763"/>
    </source>
</evidence>
<dbReference type="Proteomes" id="UP000446658">
    <property type="component" value="Unassembled WGS sequence"/>
</dbReference>
<evidence type="ECO:0000259" key="2">
    <source>
        <dbReference type="Pfam" id="PF01035"/>
    </source>
</evidence>
<accession>A0A844GBM7</accession>
<dbReference type="PANTHER" id="PTHR42942:SF1">
    <property type="entry name" value="ALKYLTRANSFERASE-LIKE PROTEIN 1"/>
    <property type="match status" value="1"/>
</dbReference>
<dbReference type="RefSeq" id="WP_230371444.1">
    <property type="nucleotide sequence ID" value="NZ_WLYX01000001.1"/>
</dbReference>
<dbReference type="InterPro" id="IPR036217">
    <property type="entry name" value="MethylDNA_cys_MeTrfase_DNAb"/>
</dbReference>
<reference evidence="3 4" key="1">
    <citation type="submission" date="2019-11" db="EMBL/GenBank/DDBJ databases">
        <title>Draft genome sequence of Paludibacterium sp. dN18-1.</title>
        <authorList>
            <person name="Im W.-T."/>
        </authorList>
    </citation>
    <scope>NUCLEOTIDE SEQUENCE [LARGE SCALE GENOMIC DNA]</scope>
    <source>
        <strain evidence="4">dN 18-1</strain>
    </source>
</reference>